<evidence type="ECO:0000313" key="2">
    <source>
        <dbReference type="EMBL" id="PHX55732.1"/>
    </source>
</evidence>
<dbReference type="Proteomes" id="UP000226442">
    <property type="component" value="Unassembled WGS sequence"/>
</dbReference>
<dbReference type="OrthoDB" id="9934378at2"/>
<feature type="region of interest" description="Disordered" evidence="1">
    <location>
        <begin position="80"/>
        <end position="100"/>
    </location>
</feature>
<feature type="compositionally biased region" description="Basic and acidic residues" evidence="1">
    <location>
        <begin position="86"/>
        <end position="96"/>
    </location>
</feature>
<gene>
    <name evidence="2" type="ORF">CP500_009230</name>
</gene>
<protein>
    <submittedName>
        <fullName evidence="2">Uncharacterized protein</fullName>
    </submittedName>
</protein>
<reference evidence="2" key="1">
    <citation type="submission" date="2017-10" db="EMBL/GenBank/DDBJ databases">
        <title>Draft genome sequence of the planktic cyanobacteria Tychonema bourrellyi isolated from alpine lentic freshwater.</title>
        <authorList>
            <person name="Tett A."/>
            <person name="Armanini F."/>
            <person name="Asnicar F."/>
            <person name="Boscaini A."/>
            <person name="Pasolli E."/>
            <person name="Zolfo M."/>
            <person name="Donati C."/>
            <person name="Salmaso N."/>
            <person name="Segata N."/>
        </authorList>
    </citation>
    <scope>NUCLEOTIDE SEQUENCE</scope>
    <source>
        <strain evidence="2">FEM_GT703</strain>
    </source>
</reference>
<keyword evidence="3" id="KW-1185">Reference proteome</keyword>
<evidence type="ECO:0000313" key="3">
    <source>
        <dbReference type="Proteomes" id="UP000226442"/>
    </source>
</evidence>
<proteinExistence type="predicted"/>
<sequence length="142" mass="16066">MKQVLPLLTGIAIASISIAAFIPPSYVLRLETVKQGTLRLTNTSNQRIYVKNFVLRNHKVNEFGKRIGEDEDMSIRVESSLNPGESRLETTSDAPRRTTANTELLRWNDGKKNHRQGLLICFINDFNHNVYLTPNGQLSCPK</sequence>
<accession>A0A2G4F1V7</accession>
<dbReference type="AlphaFoldDB" id="A0A2G4F1V7"/>
<evidence type="ECO:0000256" key="1">
    <source>
        <dbReference type="SAM" id="MobiDB-lite"/>
    </source>
</evidence>
<comment type="caution">
    <text evidence="2">The sequence shown here is derived from an EMBL/GenBank/DDBJ whole genome shotgun (WGS) entry which is preliminary data.</text>
</comment>
<dbReference type="RefSeq" id="WP_096830021.1">
    <property type="nucleotide sequence ID" value="NZ_NXIB02000043.1"/>
</dbReference>
<organism evidence="2 3">
    <name type="scientific">Tychonema bourrellyi FEM_GT703</name>
    <dbReference type="NCBI Taxonomy" id="2040638"/>
    <lineage>
        <taxon>Bacteria</taxon>
        <taxon>Bacillati</taxon>
        <taxon>Cyanobacteriota</taxon>
        <taxon>Cyanophyceae</taxon>
        <taxon>Oscillatoriophycideae</taxon>
        <taxon>Oscillatoriales</taxon>
        <taxon>Microcoleaceae</taxon>
        <taxon>Tychonema</taxon>
    </lineage>
</organism>
<dbReference type="EMBL" id="NXIB02000043">
    <property type="protein sequence ID" value="PHX55732.1"/>
    <property type="molecule type" value="Genomic_DNA"/>
</dbReference>
<name>A0A2G4F1V7_9CYAN</name>